<sequence>MRNTNESARMPDIARKTRTNAHAEPARRRKCKPPRRPISFRCVSVVAAARGALRQYRPQPFGHEANK</sequence>
<dbReference type="EMBL" id="VZOL01000064">
    <property type="protein sequence ID" value="KAB0684531.1"/>
    <property type="molecule type" value="Genomic_DNA"/>
</dbReference>
<organism evidence="2 3">
    <name type="scientific">Burkholderia territorii</name>
    <dbReference type="NCBI Taxonomy" id="1503055"/>
    <lineage>
        <taxon>Bacteria</taxon>
        <taxon>Pseudomonadati</taxon>
        <taxon>Pseudomonadota</taxon>
        <taxon>Betaproteobacteria</taxon>
        <taxon>Burkholderiales</taxon>
        <taxon>Burkholderiaceae</taxon>
        <taxon>Burkholderia</taxon>
        <taxon>Burkholderia cepacia complex</taxon>
    </lineage>
</organism>
<gene>
    <name evidence="2" type="ORF">F7R13_08305</name>
</gene>
<protein>
    <submittedName>
        <fullName evidence="2">Uncharacterized protein</fullName>
    </submittedName>
</protein>
<comment type="caution">
    <text evidence="2">The sequence shown here is derived from an EMBL/GenBank/DDBJ whole genome shotgun (WGS) entry which is preliminary data.</text>
</comment>
<feature type="region of interest" description="Disordered" evidence="1">
    <location>
        <begin position="1"/>
        <end position="37"/>
    </location>
</feature>
<dbReference type="AlphaFoldDB" id="A0A6L3NJD3"/>
<proteinExistence type="predicted"/>
<evidence type="ECO:0000313" key="2">
    <source>
        <dbReference type="EMBL" id="KAB0684531.1"/>
    </source>
</evidence>
<reference evidence="2 3" key="1">
    <citation type="submission" date="2019-09" db="EMBL/GenBank/DDBJ databases">
        <title>Draft genome sequences of 48 bacterial type strains from the CCUG.</title>
        <authorList>
            <person name="Tunovic T."/>
            <person name="Pineiro-Iglesias B."/>
            <person name="Unosson C."/>
            <person name="Inganas E."/>
            <person name="Ohlen M."/>
            <person name="Cardew S."/>
            <person name="Jensie-Markopoulos S."/>
            <person name="Salva-Serra F."/>
            <person name="Jaen-Luchoro D."/>
            <person name="Karlsson R."/>
            <person name="Svensson-Stadler L."/>
            <person name="Chun J."/>
            <person name="Moore E."/>
        </authorList>
    </citation>
    <scope>NUCLEOTIDE SEQUENCE [LARGE SCALE GENOMIC DNA]</scope>
    <source>
        <strain evidence="2 3">CCUG 65687</strain>
    </source>
</reference>
<evidence type="ECO:0000256" key="1">
    <source>
        <dbReference type="SAM" id="MobiDB-lite"/>
    </source>
</evidence>
<accession>A0A6L3NJD3</accession>
<name>A0A6L3NJD3_9BURK</name>
<evidence type="ECO:0000313" key="3">
    <source>
        <dbReference type="Proteomes" id="UP000473571"/>
    </source>
</evidence>
<dbReference type="Proteomes" id="UP000473571">
    <property type="component" value="Unassembled WGS sequence"/>
</dbReference>